<name>A0AAE0UCU6_SORBR</name>
<evidence type="ECO:0000313" key="2">
    <source>
        <dbReference type="Proteomes" id="UP001281003"/>
    </source>
</evidence>
<protein>
    <submittedName>
        <fullName evidence="1">Uncharacterized protein</fullName>
    </submittedName>
</protein>
<reference evidence="1" key="2">
    <citation type="submission" date="2023-07" db="EMBL/GenBank/DDBJ databases">
        <authorList>
            <consortium name="Lawrence Berkeley National Laboratory"/>
            <person name="Haridas S."/>
            <person name="Hensen N."/>
            <person name="Bonometti L."/>
            <person name="Westerberg I."/>
            <person name="Brannstrom I.O."/>
            <person name="Guillou S."/>
            <person name="Cros-Aarteil S."/>
            <person name="Calhoun S."/>
            <person name="Kuo A."/>
            <person name="Mondo S."/>
            <person name="Pangilinan J."/>
            <person name="Riley R."/>
            <person name="LaButti K."/>
            <person name="Andreopoulos B."/>
            <person name="Lipzen A."/>
            <person name="Chen C."/>
            <person name="Yanf M."/>
            <person name="Daum C."/>
            <person name="Ng V."/>
            <person name="Clum A."/>
            <person name="Steindorff A."/>
            <person name="Ohm R."/>
            <person name="Martin F."/>
            <person name="Silar P."/>
            <person name="Natvig D."/>
            <person name="Lalanne C."/>
            <person name="Gautier V."/>
            <person name="Ament-velasquez S.L."/>
            <person name="Kruys A."/>
            <person name="Hutchinson M.I."/>
            <person name="Powell A.J."/>
            <person name="Barry K."/>
            <person name="Miller A.N."/>
            <person name="Grigoriev I.V."/>
            <person name="Debuchy R."/>
            <person name="Gladieux P."/>
            <person name="Thoren M.H."/>
            <person name="Johannesson H."/>
        </authorList>
    </citation>
    <scope>NUCLEOTIDE SEQUENCE</scope>
    <source>
        <strain evidence="1">FGSC 1904</strain>
    </source>
</reference>
<proteinExistence type="predicted"/>
<accession>A0AAE0UCU6</accession>
<comment type="caution">
    <text evidence="1">The sequence shown here is derived from an EMBL/GenBank/DDBJ whole genome shotgun (WGS) entry which is preliminary data.</text>
</comment>
<evidence type="ECO:0000313" key="1">
    <source>
        <dbReference type="EMBL" id="KAK3399412.1"/>
    </source>
</evidence>
<keyword evidence="2" id="KW-1185">Reference proteome</keyword>
<dbReference type="AlphaFoldDB" id="A0AAE0UCU6"/>
<dbReference type="Proteomes" id="UP001281003">
    <property type="component" value="Unassembled WGS sequence"/>
</dbReference>
<dbReference type="EMBL" id="JAUTDP010000005">
    <property type="protein sequence ID" value="KAK3399412.1"/>
    <property type="molecule type" value="Genomic_DNA"/>
</dbReference>
<organism evidence="1 2">
    <name type="scientific">Sordaria brevicollis</name>
    <dbReference type="NCBI Taxonomy" id="83679"/>
    <lineage>
        <taxon>Eukaryota</taxon>
        <taxon>Fungi</taxon>
        <taxon>Dikarya</taxon>
        <taxon>Ascomycota</taxon>
        <taxon>Pezizomycotina</taxon>
        <taxon>Sordariomycetes</taxon>
        <taxon>Sordariomycetidae</taxon>
        <taxon>Sordariales</taxon>
        <taxon>Sordariaceae</taxon>
        <taxon>Sordaria</taxon>
    </lineage>
</organism>
<gene>
    <name evidence="1" type="ORF">B0T20DRAFT_497672</name>
</gene>
<reference evidence="1" key="1">
    <citation type="journal article" date="2023" name="Mol. Phylogenet. Evol.">
        <title>Genome-scale phylogeny and comparative genomics of the fungal order Sordariales.</title>
        <authorList>
            <person name="Hensen N."/>
            <person name="Bonometti L."/>
            <person name="Westerberg I."/>
            <person name="Brannstrom I.O."/>
            <person name="Guillou S."/>
            <person name="Cros-Aarteil S."/>
            <person name="Calhoun S."/>
            <person name="Haridas S."/>
            <person name="Kuo A."/>
            <person name="Mondo S."/>
            <person name="Pangilinan J."/>
            <person name="Riley R."/>
            <person name="LaButti K."/>
            <person name="Andreopoulos B."/>
            <person name="Lipzen A."/>
            <person name="Chen C."/>
            <person name="Yan M."/>
            <person name="Daum C."/>
            <person name="Ng V."/>
            <person name="Clum A."/>
            <person name="Steindorff A."/>
            <person name="Ohm R.A."/>
            <person name="Martin F."/>
            <person name="Silar P."/>
            <person name="Natvig D.O."/>
            <person name="Lalanne C."/>
            <person name="Gautier V."/>
            <person name="Ament-Velasquez S.L."/>
            <person name="Kruys A."/>
            <person name="Hutchinson M.I."/>
            <person name="Powell A.J."/>
            <person name="Barry K."/>
            <person name="Miller A.N."/>
            <person name="Grigoriev I.V."/>
            <person name="Debuchy R."/>
            <person name="Gladieux P."/>
            <person name="Hiltunen Thoren M."/>
            <person name="Johannesson H."/>
        </authorList>
    </citation>
    <scope>NUCLEOTIDE SEQUENCE</scope>
    <source>
        <strain evidence="1">FGSC 1904</strain>
    </source>
</reference>
<sequence length="127" mass="14196">MPLNTKFGGFSEAYPVAILDNIPVDTVWGASTRDFKFHPDTNVKTNFNDLINHDHLDSPRSNHLTSRTESFVTSKKGVDHQVITDDMIDPVLLHWEALHDPSPLANKSTEITKTSINFVLNEAHTGT</sequence>